<name>A0A5J6MKK2_9PROT</name>
<dbReference type="PANTHER" id="PTHR47572:SF5">
    <property type="entry name" value="BLR2277 PROTEIN"/>
    <property type="match status" value="1"/>
</dbReference>
<evidence type="ECO:0000313" key="3">
    <source>
        <dbReference type="Proteomes" id="UP000326202"/>
    </source>
</evidence>
<keyword evidence="3" id="KW-1185">Reference proteome</keyword>
<dbReference type="InterPro" id="IPR013658">
    <property type="entry name" value="SGL"/>
</dbReference>
<organism evidence="2 3">
    <name type="scientific">Hypericibacter terrae</name>
    <dbReference type="NCBI Taxonomy" id="2602015"/>
    <lineage>
        <taxon>Bacteria</taxon>
        <taxon>Pseudomonadati</taxon>
        <taxon>Pseudomonadota</taxon>
        <taxon>Alphaproteobacteria</taxon>
        <taxon>Rhodospirillales</taxon>
        <taxon>Dongiaceae</taxon>
        <taxon>Hypericibacter</taxon>
    </lineage>
</organism>
<protein>
    <recommendedName>
        <fullName evidence="1">SMP-30/Gluconolactonase/LRE-like region domain-containing protein</fullName>
    </recommendedName>
</protein>
<evidence type="ECO:0000313" key="2">
    <source>
        <dbReference type="EMBL" id="QEX17889.1"/>
    </source>
</evidence>
<dbReference type="InterPro" id="IPR051262">
    <property type="entry name" value="SMP-30/CGR1_Lactonase"/>
</dbReference>
<proteinExistence type="predicted"/>
<dbReference type="PANTHER" id="PTHR47572">
    <property type="entry name" value="LIPOPROTEIN-RELATED"/>
    <property type="match status" value="1"/>
</dbReference>
<dbReference type="Gene3D" id="2.120.10.30">
    <property type="entry name" value="TolB, C-terminal domain"/>
    <property type="match status" value="1"/>
</dbReference>
<reference evidence="2 3" key="1">
    <citation type="submission" date="2019-08" db="EMBL/GenBank/DDBJ databases">
        <title>Hyperibacter terrae gen. nov., sp. nov. and Hyperibacter viscosus sp. nov., two new members in the family Rhodospirillaceae isolated from the rhizosphere of Hypericum perforatum.</title>
        <authorList>
            <person name="Noviana Z."/>
        </authorList>
    </citation>
    <scope>NUCLEOTIDE SEQUENCE [LARGE SCALE GENOMIC DNA]</scope>
    <source>
        <strain evidence="2 3">R5913</strain>
    </source>
</reference>
<feature type="domain" description="SMP-30/Gluconolactonase/LRE-like region" evidence="1">
    <location>
        <begin position="11"/>
        <end position="260"/>
    </location>
</feature>
<accession>A0A5J6MKK2</accession>
<dbReference type="Proteomes" id="UP000326202">
    <property type="component" value="Chromosome"/>
</dbReference>
<gene>
    <name evidence="2" type="ORF">FRZ44_31920</name>
</gene>
<dbReference type="EMBL" id="CP042906">
    <property type="protein sequence ID" value="QEX17889.1"/>
    <property type="molecule type" value="Genomic_DNA"/>
</dbReference>
<dbReference type="InterPro" id="IPR011042">
    <property type="entry name" value="6-blade_b-propeller_TolB-like"/>
</dbReference>
<dbReference type="KEGG" id="htq:FRZ44_31920"/>
<dbReference type="OrthoDB" id="2633250at2"/>
<dbReference type="RefSeq" id="WP_151178104.1">
    <property type="nucleotide sequence ID" value="NZ_CP042906.1"/>
</dbReference>
<sequence length="287" mass="31491">MQPINPRSFYPEGPLWHQGRLYYVEYSEDRVMCWDGAQNRPVWHRAGSGPCSLIPAAEGGLWVACFSGDRLERISLDGQCLERVEPGPGDQGFGGPNDFTSDGEGGFYFTGSGAFDVTAPRTGRVFHRARDGRLRCVASDIQFANGLALSPDGRRLFVSAHLAKELLVFERWPDSSLGPARRFLSLPDLLPEPAFANGYTGGDGMKIDRSGRFYICQFGAARILVCAPDGAFIRAIEIPDRDVTNVGFGPDESSLFVTAVTDSWTAPYPGLVYRLDNPMVLPPHGRQ</sequence>
<dbReference type="AlphaFoldDB" id="A0A5J6MKK2"/>
<dbReference type="Pfam" id="PF08450">
    <property type="entry name" value="SGL"/>
    <property type="match status" value="1"/>
</dbReference>
<evidence type="ECO:0000259" key="1">
    <source>
        <dbReference type="Pfam" id="PF08450"/>
    </source>
</evidence>
<dbReference type="SUPFAM" id="SSF63829">
    <property type="entry name" value="Calcium-dependent phosphotriesterase"/>
    <property type="match status" value="1"/>
</dbReference>